<comment type="similarity">
    <text evidence="1">Belongs to the LysR transcriptional regulatory family.</text>
</comment>
<dbReference type="RefSeq" id="WP_344684657.1">
    <property type="nucleotide sequence ID" value="NZ_BAAAVT010000005.1"/>
</dbReference>
<feature type="region of interest" description="Disordered" evidence="5">
    <location>
        <begin position="291"/>
        <end position="315"/>
    </location>
</feature>
<dbReference type="InterPro" id="IPR036390">
    <property type="entry name" value="WH_DNA-bd_sf"/>
</dbReference>
<evidence type="ECO:0000313" key="7">
    <source>
        <dbReference type="EMBL" id="GAA3057870.1"/>
    </source>
</evidence>
<dbReference type="InterPro" id="IPR036388">
    <property type="entry name" value="WH-like_DNA-bd_sf"/>
</dbReference>
<reference evidence="8" key="1">
    <citation type="journal article" date="2019" name="Int. J. Syst. Evol. Microbiol.">
        <title>The Global Catalogue of Microorganisms (GCM) 10K type strain sequencing project: providing services to taxonomists for standard genome sequencing and annotation.</title>
        <authorList>
            <consortium name="The Broad Institute Genomics Platform"/>
            <consortium name="The Broad Institute Genome Sequencing Center for Infectious Disease"/>
            <person name="Wu L."/>
            <person name="Ma J."/>
        </authorList>
    </citation>
    <scope>NUCLEOTIDE SEQUENCE [LARGE SCALE GENOMIC DNA]</scope>
    <source>
        <strain evidence="8">JCM 14309</strain>
    </source>
</reference>
<dbReference type="SUPFAM" id="SSF53850">
    <property type="entry name" value="Periplasmic binding protein-like II"/>
    <property type="match status" value="1"/>
</dbReference>
<evidence type="ECO:0000256" key="5">
    <source>
        <dbReference type="SAM" id="MobiDB-lite"/>
    </source>
</evidence>
<keyword evidence="4" id="KW-0804">Transcription</keyword>
<dbReference type="InterPro" id="IPR005119">
    <property type="entry name" value="LysR_subst-bd"/>
</dbReference>
<gene>
    <name evidence="7" type="ORF">GCM10010529_09620</name>
</gene>
<accession>A0ABP6LXB6</accession>
<evidence type="ECO:0000259" key="6">
    <source>
        <dbReference type="PROSITE" id="PS50931"/>
    </source>
</evidence>
<dbReference type="Gene3D" id="3.40.190.10">
    <property type="entry name" value="Periplasmic binding protein-like II"/>
    <property type="match status" value="2"/>
</dbReference>
<dbReference type="Pfam" id="PF03466">
    <property type="entry name" value="LysR_substrate"/>
    <property type="match status" value="1"/>
</dbReference>
<evidence type="ECO:0000256" key="3">
    <source>
        <dbReference type="ARBA" id="ARBA00023125"/>
    </source>
</evidence>
<keyword evidence="3" id="KW-0238">DNA-binding</keyword>
<dbReference type="Gene3D" id="1.10.10.10">
    <property type="entry name" value="Winged helix-like DNA-binding domain superfamily/Winged helix DNA-binding domain"/>
    <property type="match status" value="1"/>
</dbReference>
<dbReference type="PRINTS" id="PR00039">
    <property type="entry name" value="HTHLYSR"/>
</dbReference>
<comment type="caution">
    <text evidence="7">The sequence shown here is derived from an EMBL/GenBank/DDBJ whole genome shotgun (WGS) entry which is preliminary data.</text>
</comment>
<organism evidence="7 8">
    <name type="scientific">Nesterenkonia aethiopica</name>
    <dbReference type="NCBI Taxonomy" id="269144"/>
    <lineage>
        <taxon>Bacteria</taxon>
        <taxon>Bacillati</taxon>
        <taxon>Actinomycetota</taxon>
        <taxon>Actinomycetes</taxon>
        <taxon>Micrococcales</taxon>
        <taxon>Micrococcaceae</taxon>
        <taxon>Nesterenkonia</taxon>
    </lineage>
</organism>
<name>A0ABP6LXB6_9MICC</name>
<proteinExistence type="inferred from homology"/>
<feature type="domain" description="HTH lysR-type" evidence="6">
    <location>
        <begin position="2"/>
        <end position="59"/>
    </location>
</feature>
<keyword evidence="8" id="KW-1185">Reference proteome</keyword>
<dbReference type="PANTHER" id="PTHR30118">
    <property type="entry name" value="HTH-TYPE TRANSCRIPTIONAL REGULATOR LEUO-RELATED"/>
    <property type="match status" value="1"/>
</dbReference>
<sequence>MMDLNLIRVFVTVYEEGTVTAAASRLHMSQPSVTHALNRLRRETGDALFVREGRGIVPTRAAVLLYEEMGDFPAKAEAAVSRLSAFDPQNTRETFRLALTDVGQLLFLPTLIAELSAIAPLSKVDVVNLDVDTAPGELEEGQVDLAVSSTHIKGALKSTTVRTDSYCCVARRSRFGFQSPTLDELASLPRVIAKNSIGHTLVESLMPPPAVGSVLLPAFSAIPAIVATTELVAYVPLALVEMWSAGWDLDAWALPRESFTATVRAHTAAHPTSPAGAWFAQWAVEELRAIPPPQTCPPEVEAHSASSTSSDERRQ</sequence>
<dbReference type="PANTHER" id="PTHR30118:SF15">
    <property type="entry name" value="TRANSCRIPTIONAL REGULATORY PROTEIN"/>
    <property type="match status" value="1"/>
</dbReference>
<keyword evidence="2" id="KW-0805">Transcription regulation</keyword>
<dbReference type="InterPro" id="IPR050389">
    <property type="entry name" value="LysR-type_TF"/>
</dbReference>
<dbReference type="Pfam" id="PF00126">
    <property type="entry name" value="HTH_1"/>
    <property type="match status" value="1"/>
</dbReference>
<evidence type="ECO:0000256" key="2">
    <source>
        <dbReference type="ARBA" id="ARBA00023015"/>
    </source>
</evidence>
<dbReference type="SUPFAM" id="SSF46785">
    <property type="entry name" value="Winged helix' DNA-binding domain"/>
    <property type="match status" value="1"/>
</dbReference>
<protein>
    <submittedName>
        <fullName evidence="7">LysR family transcriptional regulator</fullName>
    </submittedName>
</protein>
<evidence type="ECO:0000313" key="8">
    <source>
        <dbReference type="Proteomes" id="UP001500236"/>
    </source>
</evidence>
<evidence type="ECO:0000256" key="1">
    <source>
        <dbReference type="ARBA" id="ARBA00009437"/>
    </source>
</evidence>
<dbReference type="Proteomes" id="UP001500236">
    <property type="component" value="Unassembled WGS sequence"/>
</dbReference>
<dbReference type="PROSITE" id="PS50931">
    <property type="entry name" value="HTH_LYSR"/>
    <property type="match status" value="1"/>
</dbReference>
<dbReference type="InterPro" id="IPR000847">
    <property type="entry name" value="LysR_HTH_N"/>
</dbReference>
<evidence type="ECO:0000256" key="4">
    <source>
        <dbReference type="ARBA" id="ARBA00023163"/>
    </source>
</evidence>
<dbReference type="EMBL" id="BAAAVT010000005">
    <property type="protein sequence ID" value="GAA3057870.1"/>
    <property type="molecule type" value="Genomic_DNA"/>
</dbReference>